<keyword evidence="2" id="KW-0808">Transferase</keyword>
<dbReference type="EMBL" id="DWYS01000117">
    <property type="protein sequence ID" value="HJB08143.1"/>
    <property type="molecule type" value="Genomic_DNA"/>
</dbReference>
<comment type="caution">
    <text evidence="2">The sequence shown here is derived from an EMBL/GenBank/DDBJ whole genome shotgun (WGS) entry which is preliminary data.</text>
</comment>
<dbReference type="GO" id="GO:0032259">
    <property type="term" value="P:methylation"/>
    <property type="evidence" value="ECO:0007669"/>
    <property type="project" value="UniProtKB-KW"/>
</dbReference>
<feature type="domain" description="Methyltransferase" evidence="1">
    <location>
        <begin position="51"/>
        <end position="143"/>
    </location>
</feature>
<proteinExistence type="predicted"/>
<name>A0A9D2L8V5_9FIRM</name>
<dbReference type="Gene3D" id="3.40.50.150">
    <property type="entry name" value="Vaccinia Virus protein VP39"/>
    <property type="match status" value="1"/>
</dbReference>
<organism evidence="2 3">
    <name type="scientific">Candidatus Enterocloster faecavium</name>
    <dbReference type="NCBI Taxonomy" id="2838560"/>
    <lineage>
        <taxon>Bacteria</taxon>
        <taxon>Bacillati</taxon>
        <taxon>Bacillota</taxon>
        <taxon>Clostridia</taxon>
        <taxon>Lachnospirales</taxon>
        <taxon>Lachnospiraceae</taxon>
        <taxon>Enterocloster</taxon>
    </lineage>
</organism>
<dbReference type="SUPFAM" id="SSF53335">
    <property type="entry name" value="S-adenosyl-L-methionine-dependent methyltransferases"/>
    <property type="match status" value="1"/>
</dbReference>
<keyword evidence="2" id="KW-0489">Methyltransferase</keyword>
<dbReference type="Pfam" id="PF13649">
    <property type="entry name" value="Methyltransf_25"/>
    <property type="match status" value="1"/>
</dbReference>
<dbReference type="Proteomes" id="UP000886804">
    <property type="component" value="Unassembled WGS sequence"/>
</dbReference>
<sequence length="238" mass="27789">MEYIKEKIVHYWSRRVEDFSHLRIQELESEKHLLWLSELKRYLPDRKGLNILDIGTGTGFLAFLLAAEGHRLTGIDLTEDMIQEAERLSRVLELPARFYVMDGENPDFPEGSFDAIITRNLTWSLPHLDQAYARWRQLLKPQGILINFDADYCREQPPQTLPQNHAHKDLSSSMLQEYEAIKDMIRPTQKPRPLWDRELLEDAGYQNIAVDTGVWKRIYGQADQFYNPTPIFTITATA</sequence>
<evidence type="ECO:0000313" key="3">
    <source>
        <dbReference type="Proteomes" id="UP000886804"/>
    </source>
</evidence>
<reference evidence="2" key="2">
    <citation type="submission" date="2021-04" db="EMBL/GenBank/DDBJ databases">
        <authorList>
            <person name="Gilroy R."/>
        </authorList>
    </citation>
    <scope>NUCLEOTIDE SEQUENCE</scope>
    <source>
        <strain evidence="2">CHK188-4685</strain>
    </source>
</reference>
<evidence type="ECO:0000313" key="2">
    <source>
        <dbReference type="EMBL" id="HJB08143.1"/>
    </source>
</evidence>
<dbReference type="PANTHER" id="PTHR43591">
    <property type="entry name" value="METHYLTRANSFERASE"/>
    <property type="match status" value="1"/>
</dbReference>
<accession>A0A9D2L8V5</accession>
<dbReference type="GO" id="GO:0008168">
    <property type="term" value="F:methyltransferase activity"/>
    <property type="evidence" value="ECO:0007669"/>
    <property type="project" value="UniProtKB-KW"/>
</dbReference>
<protein>
    <submittedName>
        <fullName evidence="2">Class I SAM-dependent methyltransferase</fullName>
    </submittedName>
</protein>
<dbReference type="CDD" id="cd02440">
    <property type="entry name" value="AdoMet_MTases"/>
    <property type="match status" value="1"/>
</dbReference>
<reference evidence="2" key="1">
    <citation type="journal article" date="2021" name="PeerJ">
        <title>Extensive microbial diversity within the chicken gut microbiome revealed by metagenomics and culture.</title>
        <authorList>
            <person name="Gilroy R."/>
            <person name="Ravi A."/>
            <person name="Getino M."/>
            <person name="Pursley I."/>
            <person name="Horton D.L."/>
            <person name="Alikhan N.F."/>
            <person name="Baker D."/>
            <person name="Gharbi K."/>
            <person name="Hall N."/>
            <person name="Watson M."/>
            <person name="Adriaenssens E.M."/>
            <person name="Foster-Nyarko E."/>
            <person name="Jarju S."/>
            <person name="Secka A."/>
            <person name="Antonio M."/>
            <person name="Oren A."/>
            <person name="Chaudhuri R.R."/>
            <person name="La Ragione R."/>
            <person name="Hildebrand F."/>
            <person name="Pallen M.J."/>
        </authorList>
    </citation>
    <scope>NUCLEOTIDE SEQUENCE</scope>
    <source>
        <strain evidence="2">CHK188-4685</strain>
    </source>
</reference>
<evidence type="ECO:0000259" key="1">
    <source>
        <dbReference type="Pfam" id="PF13649"/>
    </source>
</evidence>
<gene>
    <name evidence="2" type="ORF">H9716_09840</name>
</gene>
<dbReference type="AlphaFoldDB" id="A0A9D2L8V5"/>
<dbReference type="InterPro" id="IPR041698">
    <property type="entry name" value="Methyltransf_25"/>
</dbReference>
<dbReference type="InterPro" id="IPR029063">
    <property type="entry name" value="SAM-dependent_MTases_sf"/>
</dbReference>